<reference evidence="2 3" key="1">
    <citation type="submission" date="2014-05" db="EMBL/GenBank/DDBJ databases">
        <title>Complete genome sequence of Corynebacterium marinum DSM 44953.</title>
        <authorList>
            <person name="Schaffert L."/>
            <person name="Albersmeier A."/>
            <person name="Kalinowski J."/>
            <person name="Ruckert C."/>
        </authorList>
    </citation>
    <scope>NUCLEOTIDE SEQUENCE [LARGE SCALE GENOMIC DNA]</scope>
    <source>
        <strain evidence="2 3">DSM 44953</strain>
    </source>
</reference>
<dbReference type="STRING" id="1224162.B840_07475"/>
<evidence type="ECO:0000256" key="1">
    <source>
        <dbReference type="SAM" id="MobiDB-lite"/>
    </source>
</evidence>
<gene>
    <name evidence="2" type="ORF">B840_07475</name>
</gene>
<feature type="region of interest" description="Disordered" evidence="1">
    <location>
        <begin position="32"/>
        <end position="56"/>
    </location>
</feature>
<evidence type="ECO:0000313" key="3">
    <source>
        <dbReference type="Proteomes" id="UP000031928"/>
    </source>
</evidence>
<accession>A0A0B6TMB5</accession>
<name>A0A0B6TMB5_9CORY</name>
<sequence>MLAHVAPESAPLRNIEVVAQFQPDLAQVSPIVEKLPGRAPTGGQDVGMDEKPSLGPPELVLEELMEFRQSHASMIPAELSTALPHP</sequence>
<proteinExistence type="predicted"/>
<keyword evidence="3" id="KW-1185">Reference proteome</keyword>
<dbReference type="Proteomes" id="UP000031928">
    <property type="component" value="Chromosome"/>
</dbReference>
<dbReference type="AlphaFoldDB" id="A0A0B6TMB5"/>
<evidence type="ECO:0000313" key="2">
    <source>
        <dbReference type="EMBL" id="AJK69093.1"/>
    </source>
</evidence>
<dbReference type="EMBL" id="CP007790">
    <property type="protein sequence ID" value="AJK69093.1"/>
    <property type="molecule type" value="Genomic_DNA"/>
</dbReference>
<dbReference type="HOGENOM" id="CLU_2492584_0_0_11"/>
<organism evidence="2 3">
    <name type="scientific">Corynebacterium marinum DSM 44953</name>
    <dbReference type="NCBI Taxonomy" id="1224162"/>
    <lineage>
        <taxon>Bacteria</taxon>
        <taxon>Bacillati</taxon>
        <taxon>Actinomycetota</taxon>
        <taxon>Actinomycetes</taxon>
        <taxon>Mycobacteriales</taxon>
        <taxon>Corynebacteriaceae</taxon>
        <taxon>Corynebacterium</taxon>
    </lineage>
</organism>
<protein>
    <submittedName>
        <fullName evidence="2">Uncharacterized protein</fullName>
    </submittedName>
</protein>
<dbReference type="KEGG" id="cmq:B840_07475"/>